<feature type="domain" description="Glycosyltransferase 2-like" evidence="3">
    <location>
        <begin position="5"/>
        <end position="166"/>
    </location>
</feature>
<gene>
    <name evidence="4" type="ORF">DQQ01_00980</name>
</gene>
<evidence type="ECO:0000256" key="2">
    <source>
        <dbReference type="ARBA" id="ARBA00022679"/>
    </source>
</evidence>
<dbReference type="EMBL" id="CP030280">
    <property type="protein sequence ID" value="AWY96961.1"/>
    <property type="molecule type" value="Genomic_DNA"/>
</dbReference>
<dbReference type="Proteomes" id="UP000250003">
    <property type="component" value="Chromosome"/>
</dbReference>
<evidence type="ECO:0000259" key="3">
    <source>
        <dbReference type="Pfam" id="PF00535"/>
    </source>
</evidence>
<dbReference type="SUPFAM" id="SSF53448">
    <property type="entry name" value="Nucleotide-diphospho-sugar transferases"/>
    <property type="match status" value="1"/>
</dbReference>
<name>A0A2Z4U7G5_9FIRM</name>
<accession>A0A2Z4U7G5</accession>
<evidence type="ECO:0000256" key="1">
    <source>
        <dbReference type="ARBA" id="ARBA00022676"/>
    </source>
</evidence>
<dbReference type="OrthoDB" id="9785185at2"/>
<protein>
    <recommendedName>
        <fullName evidence="3">Glycosyltransferase 2-like domain-containing protein</fullName>
    </recommendedName>
</protein>
<dbReference type="PANTHER" id="PTHR22916:SF51">
    <property type="entry name" value="GLYCOSYLTRANSFERASE EPSH-RELATED"/>
    <property type="match status" value="1"/>
</dbReference>
<keyword evidence="2" id="KW-0808">Transferase</keyword>
<dbReference type="AlphaFoldDB" id="A0A2Z4U7G5"/>
<dbReference type="GO" id="GO:0016757">
    <property type="term" value="F:glycosyltransferase activity"/>
    <property type="evidence" value="ECO:0007669"/>
    <property type="project" value="UniProtKB-KW"/>
</dbReference>
<reference evidence="5" key="1">
    <citation type="submission" date="2018-06" db="EMBL/GenBank/DDBJ databases">
        <title>Description of Blautia argi sp. nov., a new anaerobic isolated from dog feces.</title>
        <authorList>
            <person name="Chang Y.-H."/>
            <person name="Paek J."/>
            <person name="Shin Y."/>
        </authorList>
    </citation>
    <scope>NUCLEOTIDE SEQUENCE [LARGE SCALE GENOMIC DNA]</scope>
    <source>
        <strain evidence="5">KCTC 15426</strain>
    </source>
</reference>
<dbReference type="CDD" id="cd00761">
    <property type="entry name" value="Glyco_tranf_GTA_type"/>
    <property type="match status" value="1"/>
</dbReference>
<proteinExistence type="predicted"/>
<dbReference type="RefSeq" id="WP_111917812.1">
    <property type="nucleotide sequence ID" value="NZ_CP030280.1"/>
</dbReference>
<evidence type="ECO:0000313" key="5">
    <source>
        <dbReference type="Proteomes" id="UP000250003"/>
    </source>
</evidence>
<dbReference type="InterPro" id="IPR029044">
    <property type="entry name" value="Nucleotide-diphossugar_trans"/>
</dbReference>
<keyword evidence="5" id="KW-1185">Reference proteome</keyword>
<organism evidence="4 5">
    <name type="scientific">Blautia argi</name>
    <dbReference type="NCBI Taxonomy" id="1912897"/>
    <lineage>
        <taxon>Bacteria</taxon>
        <taxon>Bacillati</taxon>
        <taxon>Bacillota</taxon>
        <taxon>Clostridia</taxon>
        <taxon>Lachnospirales</taxon>
        <taxon>Lachnospiraceae</taxon>
        <taxon>Blautia</taxon>
    </lineage>
</organism>
<keyword evidence="1" id="KW-0328">Glycosyltransferase</keyword>
<evidence type="ECO:0000313" key="4">
    <source>
        <dbReference type="EMBL" id="AWY96961.1"/>
    </source>
</evidence>
<dbReference type="Pfam" id="PF00535">
    <property type="entry name" value="Glycos_transf_2"/>
    <property type="match status" value="1"/>
</dbReference>
<sequence length="331" mass="39603">MKKITVIMPVFNKEKYVEVSIKSILNQSLREFEFIIIDDGSVDKSGTICDKFAEKDNRIKVIHIKNSGVSNARNIGLDMAEGQYITFIDADDKIDIEYLRNLYDCIRTSKADIVISGYKKIWEESDRIEPGKMNVHGLVNMVDILPRFAEWQKESGIFGYCWAKIFPRELCKDIYFDTSLRLAEDFDFYLKLYRKIKTIYFDDAQNYLYLQEAENSSVAKNDYDIDYMAQLKINLRYKEFLEYKNVFCDSNKRILTEIISNYFYFSLFYCDMSQFKNVFQKLYSIYKEIKIEFVTENIFSKWLLFLLKNNREREIRYSIKFYRAIKKCIRI</sequence>
<dbReference type="KEGG" id="blau:DQQ01_00980"/>
<dbReference type="Gene3D" id="3.90.550.10">
    <property type="entry name" value="Spore Coat Polysaccharide Biosynthesis Protein SpsA, Chain A"/>
    <property type="match status" value="1"/>
</dbReference>
<dbReference type="InterPro" id="IPR001173">
    <property type="entry name" value="Glyco_trans_2-like"/>
</dbReference>
<dbReference type="PANTHER" id="PTHR22916">
    <property type="entry name" value="GLYCOSYLTRANSFERASE"/>
    <property type="match status" value="1"/>
</dbReference>